<reference evidence="8" key="1">
    <citation type="submission" date="2019-06" db="EMBL/GenBank/DDBJ databases">
        <authorList>
            <consortium name="Wellcome Sanger Institute Data Sharing"/>
        </authorList>
    </citation>
    <scope>NUCLEOTIDE SEQUENCE [LARGE SCALE GENOMIC DNA]</scope>
</reference>
<keyword evidence="4 5" id="KW-0238">DNA-binding</keyword>
<protein>
    <recommendedName>
        <fullName evidence="10">THAP-type domain-containing protein</fullName>
    </recommendedName>
</protein>
<organism evidence="8 9">
    <name type="scientific">Salarias fasciatus</name>
    <name type="common">Jewelled blenny</name>
    <name type="synonym">Blennius fasciatus</name>
    <dbReference type="NCBI Taxonomy" id="181472"/>
    <lineage>
        <taxon>Eukaryota</taxon>
        <taxon>Metazoa</taxon>
        <taxon>Chordata</taxon>
        <taxon>Craniata</taxon>
        <taxon>Vertebrata</taxon>
        <taxon>Euteleostomi</taxon>
        <taxon>Actinopterygii</taxon>
        <taxon>Neopterygii</taxon>
        <taxon>Teleostei</taxon>
        <taxon>Neoteleostei</taxon>
        <taxon>Acanthomorphata</taxon>
        <taxon>Ovalentaria</taxon>
        <taxon>Blenniimorphae</taxon>
        <taxon>Blenniiformes</taxon>
        <taxon>Blennioidei</taxon>
        <taxon>Blenniidae</taxon>
        <taxon>Salariinae</taxon>
        <taxon>Salarias</taxon>
    </lineage>
</organism>
<keyword evidence="2 5" id="KW-0863">Zinc-finger</keyword>
<evidence type="ECO:0000256" key="4">
    <source>
        <dbReference type="ARBA" id="ARBA00023125"/>
    </source>
</evidence>
<evidence type="ECO:0000259" key="7">
    <source>
        <dbReference type="PROSITE" id="PS50950"/>
    </source>
</evidence>
<dbReference type="InterPro" id="IPR001849">
    <property type="entry name" value="PH_domain"/>
</dbReference>
<evidence type="ECO:0000256" key="3">
    <source>
        <dbReference type="ARBA" id="ARBA00022833"/>
    </source>
</evidence>
<dbReference type="Proteomes" id="UP000472267">
    <property type="component" value="Chromosome 10"/>
</dbReference>
<sequence>MPKNCFAVGCSNHNMKDKKLSFHIFPMDPDRRRKWVNAVKREESDGSAWTPTHTTGLCGEHSLSGKNRF</sequence>
<dbReference type="Ensembl" id="ENSSFAT00005001037.1">
    <property type="protein sequence ID" value="ENSSFAP00005001000.1"/>
    <property type="gene ID" value="ENSSFAG00005000687.1"/>
</dbReference>
<evidence type="ECO:0000256" key="5">
    <source>
        <dbReference type="PROSITE-ProRule" id="PRU00309"/>
    </source>
</evidence>
<evidence type="ECO:0008006" key="10">
    <source>
        <dbReference type="Google" id="ProtNLM"/>
    </source>
</evidence>
<dbReference type="PANTHER" id="PTHR46927:SF3">
    <property type="entry name" value="THAP-TYPE DOMAIN-CONTAINING PROTEIN"/>
    <property type="match status" value="1"/>
</dbReference>
<evidence type="ECO:0000256" key="1">
    <source>
        <dbReference type="ARBA" id="ARBA00022723"/>
    </source>
</evidence>
<reference evidence="8" key="3">
    <citation type="submission" date="2025-09" db="UniProtKB">
        <authorList>
            <consortium name="Ensembl"/>
        </authorList>
    </citation>
    <scope>IDENTIFICATION</scope>
</reference>
<evidence type="ECO:0000313" key="9">
    <source>
        <dbReference type="Proteomes" id="UP000472267"/>
    </source>
</evidence>
<dbReference type="PROSITE" id="PS50950">
    <property type="entry name" value="ZF_THAP"/>
    <property type="match status" value="1"/>
</dbReference>
<keyword evidence="1" id="KW-0479">Metal-binding</keyword>
<feature type="domain" description="PH" evidence="6">
    <location>
        <begin position="1"/>
        <end position="44"/>
    </location>
</feature>
<dbReference type="InParanoid" id="A0A672FA97"/>
<name>A0A672FA97_SALFA</name>
<dbReference type="PANTHER" id="PTHR46927">
    <property type="entry name" value="AGAP005574-PA"/>
    <property type="match status" value="1"/>
</dbReference>
<evidence type="ECO:0000259" key="6">
    <source>
        <dbReference type="PROSITE" id="PS50003"/>
    </source>
</evidence>
<keyword evidence="9" id="KW-1185">Reference proteome</keyword>
<dbReference type="GO" id="GO:0008270">
    <property type="term" value="F:zinc ion binding"/>
    <property type="evidence" value="ECO:0007669"/>
    <property type="project" value="UniProtKB-KW"/>
</dbReference>
<dbReference type="AlphaFoldDB" id="A0A672FA97"/>
<dbReference type="SUPFAM" id="SSF57716">
    <property type="entry name" value="Glucocorticoid receptor-like (DNA-binding domain)"/>
    <property type="match status" value="1"/>
</dbReference>
<dbReference type="Pfam" id="PF05485">
    <property type="entry name" value="THAP"/>
    <property type="match status" value="1"/>
</dbReference>
<proteinExistence type="predicted"/>
<keyword evidence="3" id="KW-0862">Zinc</keyword>
<dbReference type="InterPro" id="IPR052224">
    <property type="entry name" value="THAP_domain_protein"/>
</dbReference>
<evidence type="ECO:0000256" key="2">
    <source>
        <dbReference type="ARBA" id="ARBA00022771"/>
    </source>
</evidence>
<accession>A0A672FA97</accession>
<feature type="domain" description="THAP-type" evidence="7">
    <location>
        <begin position="1"/>
        <end position="69"/>
    </location>
</feature>
<dbReference type="PROSITE" id="PS50003">
    <property type="entry name" value="PH_DOMAIN"/>
    <property type="match status" value="1"/>
</dbReference>
<evidence type="ECO:0000313" key="8">
    <source>
        <dbReference type="Ensembl" id="ENSSFAP00005001000.1"/>
    </source>
</evidence>
<dbReference type="GO" id="GO:0003677">
    <property type="term" value="F:DNA binding"/>
    <property type="evidence" value="ECO:0007669"/>
    <property type="project" value="UniProtKB-UniRule"/>
</dbReference>
<reference evidence="8" key="2">
    <citation type="submission" date="2025-08" db="UniProtKB">
        <authorList>
            <consortium name="Ensembl"/>
        </authorList>
    </citation>
    <scope>IDENTIFICATION</scope>
</reference>
<dbReference type="InterPro" id="IPR006612">
    <property type="entry name" value="THAP_Znf"/>
</dbReference>